<evidence type="ECO:0000313" key="1">
    <source>
        <dbReference type="EMBL" id="CAG6468810.1"/>
    </source>
</evidence>
<dbReference type="AlphaFoldDB" id="A0A8D8FFE0"/>
<reference evidence="1" key="1">
    <citation type="submission" date="2021-05" db="EMBL/GenBank/DDBJ databases">
        <authorList>
            <person name="Alioto T."/>
            <person name="Alioto T."/>
            <person name="Gomez Garrido J."/>
        </authorList>
    </citation>
    <scope>NUCLEOTIDE SEQUENCE</scope>
</reference>
<protein>
    <submittedName>
        <fullName evidence="1">(northern house mosquito) hypothetical protein</fullName>
    </submittedName>
</protein>
<accession>A0A8D8FFE0</accession>
<dbReference type="EMBL" id="HBUE01061334">
    <property type="protein sequence ID" value="CAG6468810.1"/>
    <property type="molecule type" value="Transcribed_RNA"/>
</dbReference>
<sequence length="257" mass="29934">MSDRTQIDCPQCSTSQLRIGRDRRAGTDPGHPRYVRRRHQPSVQLFVNIFVPAVNLRPSKAWKLAQNLLPHLRIIHRHWIRCTEERPRISRRSQINLSQFHQRHHLRFLQQQLRRSHRPGQINSPQRNIQLLNLNISSSIALSRVLNVLHLRNNFLRNRPHNARRGHRRRRHVPDHHPRWSLTSLGRLLADLLPGPFGLFLQLRVVKVQLLHLGGAQFPQLVLIEVLGEELLERGGCQQVVLPLVKQVGLFSRLGTA</sequence>
<name>A0A8D8FFE0_CULPI</name>
<proteinExistence type="predicted"/>
<organism evidence="1">
    <name type="scientific">Culex pipiens</name>
    <name type="common">House mosquito</name>
    <dbReference type="NCBI Taxonomy" id="7175"/>
    <lineage>
        <taxon>Eukaryota</taxon>
        <taxon>Metazoa</taxon>
        <taxon>Ecdysozoa</taxon>
        <taxon>Arthropoda</taxon>
        <taxon>Hexapoda</taxon>
        <taxon>Insecta</taxon>
        <taxon>Pterygota</taxon>
        <taxon>Neoptera</taxon>
        <taxon>Endopterygota</taxon>
        <taxon>Diptera</taxon>
        <taxon>Nematocera</taxon>
        <taxon>Culicoidea</taxon>
        <taxon>Culicidae</taxon>
        <taxon>Culicinae</taxon>
        <taxon>Culicini</taxon>
        <taxon>Culex</taxon>
        <taxon>Culex</taxon>
    </lineage>
</organism>